<protein>
    <submittedName>
        <fullName evidence="1">Uncharacterized protein</fullName>
    </submittedName>
</protein>
<dbReference type="AlphaFoldDB" id="A0A1B0A794"/>
<accession>A0A1B0A794</accession>
<organism evidence="1 2">
    <name type="scientific">Glossina pallidipes</name>
    <name type="common">Tsetse fly</name>
    <dbReference type="NCBI Taxonomy" id="7398"/>
    <lineage>
        <taxon>Eukaryota</taxon>
        <taxon>Metazoa</taxon>
        <taxon>Ecdysozoa</taxon>
        <taxon>Arthropoda</taxon>
        <taxon>Hexapoda</taxon>
        <taxon>Insecta</taxon>
        <taxon>Pterygota</taxon>
        <taxon>Neoptera</taxon>
        <taxon>Endopterygota</taxon>
        <taxon>Diptera</taxon>
        <taxon>Brachycera</taxon>
        <taxon>Muscomorpha</taxon>
        <taxon>Hippoboscoidea</taxon>
        <taxon>Glossinidae</taxon>
        <taxon>Glossina</taxon>
    </lineage>
</organism>
<sequence>MPHEKNGMAFQHNLNFAQTSVTRHLEGFDMHGSKWEESAVHVLYNKCNLSIGTDLRKHFLAAANPIKVLNLFRWHFNITLTLAKEMAFQYNLNFAQTSVTRHLEENDMKILLRKIICNDKAYHVDNAKSDLKHNVNNMGQP</sequence>
<dbReference type="Proteomes" id="UP000092445">
    <property type="component" value="Unassembled WGS sequence"/>
</dbReference>
<proteinExistence type="predicted"/>
<reference evidence="2" key="1">
    <citation type="submission" date="2014-03" db="EMBL/GenBank/DDBJ databases">
        <authorList>
            <person name="Aksoy S."/>
            <person name="Warren W."/>
            <person name="Wilson R.K."/>
        </authorList>
    </citation>
    <scope>NUCLEOTIDE SEQUENCE [LARGE SCALE GENOMIC DNA]</scope>
    <source>
        <strain evidence="2">IAEA</strain>
    </source>
</reference>
<evidence type="ECO:0000313" key="1">
    <source>
        <dbReference type="EnsemblMetazoa" id="GPAI036464-PA"/>
    </source>
</evidence>
<keyword evidence="2" id="KW-1185">Reference proteome</keyword>
<reference evidence="1" key="2">
    <citation type="submission" date="2020-05" db="UniProtKB">
        <authorList>
            <consortium name="EnsemblMetazoa"/>
        </authorList>
    </citation>
    <scope>IDENTIFICATION</scope>
    <source>
        <strain evidence="1">IAEA</strain>
    </source>
</reference>
<name>A0A1B0A794_GLOPL</name>
<dbReference type="EnsemblMetazoa" id="GPAI036464-RA">
    <property type="protein sequence ID" value="GPAI036464-PA"/>
    <property type="gene ID" value="GPAI036464"/>
</dbReference>
<evidence type="ECO:0000313" key="2">
    <source>
        <dbReference type="Proteomes" id="UP000092445"/>
    </source>
</evidence>
<dbReference type="VEuPathDB" id="VectorBase:GPAI036464"/>